<comment type="catalytic activity">
    <reaction evidence="9">
        <text>L-seryl-[protein] + ATP = O-phospho-L-seryl-[protein] + ADP + H(+)</text>
        <dbReference type="Rhea" id="RHEA:17989"/>
        <dbReference type="Rhea" id="RHEA-COMP:9863"/>
        <dbReference type="Rhea" id="RHEA-COMP:11604"/>
        <dbReference type="ChEBI" id="CHEBI:15378"/>
        <dbReference type="ChEBI" id="CHEBI:29999"/>
        <dbReference type="ChEBI" id="CHEBI:30616"/>
        <dbReference type="ChEBI" id="CHEBI:83421"/>
        <dbReference type="ChEBI" id="CHEBI:456216"/>
        <dbReference type="EC" id="2.7.11.22"/>
    </reaction>
</comment>
<keyword evidence="5" id="KW-0547">Nucleotide-binding</keyword>
<evidence type="ECO:0000256" key="2">
    <source>
        <dbReference type="ARBA" id="ARBA00012425"/>
    </source>
</evidence>
<proteinExistence type="inferred from homology"/>
<evidence type="ECO:0000256" key="10">
    <source>
        <dbReference type="SAM" id="MobiDB-lite"/>
    </source>
</evidence>
<dbReference type="EMBL" id="JAACNH010000008">
    <property type="protein sequence ID" value="KAG8434375.1"/>
    <property type="molecule type" value="Genomic_DNA"/>
</dbReference>
<evidence type="ECO:0000256" key="5">
    <source>
        <dbReference type="ARBA" id="ARBA00022741"/>
    </source>
</evidence>
<accession>A0A8T2IW24</accession>
<evidence type="ECO:0000313" key="12">
    <source>
        <dbReference type="EMBL" id="KAG8434376.1"/>
    </source>
</evidence>
<comment type="similarity">
    <text evidence="1">Belongs to the protein kinase superfamily. CMGC Ser/Thr protein kinase family. CDC2/CDKX subfamily.</text>
</comment>
<comment type="catalytic activity">
    <reaction evidence="8">
        <text>L-threonyl-[protein] + ATP = O-phospho-L-threonyl-[protein] + ADP + H(+)</text>
        <dbReference type="Rhea" id="RHEA:46608"/>
        <dbReference type="Rhea" id="RHEA-COMP:11060"/>
        <dbReference type="Rhea" id="RHEA-COMP:11605"/>
        <dbReference type="ChEBI" id="CHEBI:15378"/>
        <dbReference type="ChEBI" id="CHEBI:30013"/>
        <dbReference type="ChEBI" id="CHEBI:30616"/>
        <dbReference type="ChEBI" id="CHEBI:61977"/>
        <dbReference type="ChEBI" id="CHEBI:456216"/>
        <dbReference type="EC" id="2.7.11.22"/>
    </reaction>
</comment>
<dbReference type="PANTHER" id="PTHR24056">
    <property type="entry name" value="CELL DIVISION PROTEIN KINASE"/>
    <property type="match status" value="1"/>
</dbReference>
<dbReference type="PROSITE" id="PS50011">
    <property type="entry name" value="PROTEIN_KINASE_DOM"/>
    <property type="match status" value="1"/>
</dbReference>
<dbReference type="Proteomes" id="UP000812440">
    <property type="component" value="Chromosome 7"/>
</dbReference>
<evidence type="ECO:0000256" key="4">
    <source>
        <dbReference type="ARBA" id="ARBA00022679"/>
    </source>
</evidence>
<dbReference type="Gene3D" id="3.30.200.20">
    <property type="entry name" value="Phosphorylase Kinase, domain 1"/>
    <property type="match status" value="1"/>
</dbReference>
<dbReference type="Pfam" id="PF00069">
    <property type="entry name" value="Pkinase"/>
    <property type="match status" value="1"/>
</dbReference>
<dbReference type="OrthoDB" id="647at2759"/>
<dbReference type="GO" id="GO:0005634">
    <property type="term" value="C:nucleus"/>
    <property type="evidence" value="ECO:0007669"/>
    <property type="project" value="TreeGrafter"/>
</dbReference>
<keyword evidence="4" id="KW-0808">Transferase</keyword>
<dbReference type="EMBL" id="JAACNH010000008">
    <property type="protein sequence ID" value="KAG8434376.1"/>
    <property type="molecule type" value="Genomic_DNA"/>
</dbReference>
<protein>
    <recommendedName>
        <fullName evidence="2">cyclin-dependent kinase</fullName>
        <ecNumber evidence="2">2.7.11.22</ecNumber>
    </recommendedName>
</protein>
<feature type="compositionally biased region" description="Low complexity" evidence="10">
    <location>
        <begin position="289"/>
        <end position="300"/>
    </location>
</feature>
<keyword evidence="6" id="KW-0418">Kinase</keyword>
<evidence type="ECO:0000256" key="8">
    <source>
        <dbReference type="ARBA" id="ARBA00047811"/>
    </source>
</evidence>
<dbReference type="GO" id="GO:0005524">
    <property type="term" value="F:ATP binding"/>
    <property type="evidence" value="ECO:0007669"/>
    <property type="project" value="UniProtKB-KW"/>
</dbReference>
<dbReference type="SMART" id="SM00220">
    <property type="entry name" value="S_TKc"/>
    <property type="match status" value="1"/>
</dbReference>
<evidence type="ECO:0000256" key="6">
    <source>
        <dbReference type="ARBA" id="ARBA00022777"/>
    </source>
</evidence>
<sequence>MGDEKDNWKVKTLDEILQEKKRRKEQEEKAELKHNKNADDRDSKRDSLEEGELRDQRMEITIRNSPYRREDSMEDRGEEDDSLAIKPPQQISRKEKSHHRKDEKRKEKRRHRSHSAEGPGGKHIRGKEKEREHERRKRHREEQDKVRREWERQKRREMAREHSRRERILRDNFMSRDRLEQIERKRERERKIREQQKEQRELKERERRAEERRKERDLKREAAAHHRMAREEHGEKTKENSRSRSPLRQQRDRLGPGDGKKQVKEDRIDQRSIFSDLQDVSDFERKTTSAESSSAGSASASEDEEETSSEESEDGEEEEDDDEEEDEEEEEEEEETGSNSEAVSDQTAEEVSDEEMSEEEEREKNGNHIPIVSESRFDHDSAESEEEEEDEEDIREISPHSNAPTDGEYVPDSPVKSPAEEKEELPKYLPALQGCRSVEEFQCLNRIEEGTYGVVYRAKDKKTDEIVALKRLKMEKEKEGFPITSLREINTILKAQHPNIVTVREIVVGSNMDKIYIVMNYVEHDLKSLMETMKQPFLPGEVRLLFNILL</sequence>
<organism evidence="12 13">
    <name type="scientific">Hymenochirus boettgeri</name>
    <name type="common">Congo dwarf clawed frog</name>
    <dbReference type="NCBI Taxonomy" id="247094"/>
    <lineage>
        <taxon>Eukaryota</taxon>
        <taxon>Metazoa</taxon>
        <taxon>Chordata</taxon>
        <taxon>Craniata</taxon>
        <taxon>Vertebrata</taxon>
        <taxon>Euteleostomi</taxon>
        <taxon>Amphibia</taxon>
        <taxon>Batrachia</taxon>
        <taxon>Anura</taxon>
        <taxon>Pipoidea</taxon>
        <taxon>Pipidae</taxon>
        <taxon>Pipinae</taxon>
        <taxon>Hymenochirus</taxon>
    </lineage>
</organism>
<dbReference type="InterPro" id="IPR011009">
    <property type="entry name" value="Kinase-like_dom_sf"/>
</dbReference>
<dbReference type="GO" id="GO:0004693">
    <property type="term" value="F:cyclin-dependent protein serine/threonine kinase activity"/>
    <property type="evidence" value="ECO:0007669"/>
    <property type="project" value="UniProtKB-EC"/>
</dbReference>
<evidence type="ECO:0000256" key="7">
    <source>
        <dbReference type="ARBA" id="ARBA00022840"/>
    </source>
</evidence>
<dbReference type="FunFam" id="3.30.200.20:FF:000054">
    <property type="entry name" value="Cyclin-dependent kinase 11B"/>
    <property type="match status" value="1"/>
</dbReference>
<evidence type="ECO:0000256" key="3">
    <source>
        <dbReference type="ARBA" id="ARBA00022527"/>
    </source>
</evidence>
<gene>
    <name evidence="12" type="ORF">GDO86_012668</name>
</gene>
<dbReference type="AlphaFoldDB" id="A0A8T2IW24"/>
<keyword evidence="7" id="KW-0067">ATP-binding</keyword>
<feature type="compositionally biased region" description="Acidic residues" evidence="10">
    <location>
        <begin position="383"/>
        <end position="394"/>
    </location>
</feature>
<name>A0A8T2IW24_9PIPI</name>
<evidence type="ECO:0000259" key="11">
    <source>
        <dbReference type="PROSITE" id="PS50011"/>
    </source>
</evidence>
<keyword evidence="13" id="KW-1185">Reference proteome</keyword>
<evidence type="ECO:0000256" key="9">
    <source>
        <dbReference type="ARBA" id="ARBA00048367"/>
    </source>
</evidence>
<feature type="compositionally biased region" description="Basic residues" evidence="10">
    <location>
        <begin position="95"/>
        <end position="113"/>
    </location>
</feature>
<feature type="compositionally biased region" description="Acidic residues" evidence="10">
    <location>
        <begin position="301"/>
        <end position="336"/>
    </location>
</feature>
<feature type="compositionally biased region" description="Basic and acidic residues" evidence="10">
    <location>
        <begin position="140"/>
        <end position="242"/>
    </location>
</feature>
<keyword evidence="3" id="KW-0723">Serine/threonine-protein kinase</keyword>
<comment type="caution">
    <text evidence="12">The sequence shown here is derived from an EMBL/GenBank/DDBJ whole genome shotgun (WGS) entry which is preliminary data.</text>
</comment>
<dbReference type="GO" id="GO:0007346">
    <property type="term" value="P:regulation of mitotic cell cycle"/>
    <property type="evidence" value="ECO:0007669"/>
    <property type="project" value="TreeGrafter"/>
</dbReference>
<dbReference type="PANTHER" id="PTHR24056:SF107">
    <property type="entry name" value="CYCLIN-DEPENDENT KINASE 11A-RELATED"/>
    <property type="match status" value="1"/>
</dbReference>
<feature type="compositionally biased region" description="Basic and acidic residues" evidence="10">
    <location>
        <begin position="249"/>
        <end position="270"/>
    </location>
</feature>
<dbReference type="SUPFAM" id="SSF56112">
    <property type="entry name" value="Protein kinase-like (PK-like)"/>
    <property type="match status" value="1"/>
</dbReference>
<dbReference type="InterPro" id="IPR050108">
    <property type="entry name" value="CDK"/>
</dbReference>
<evidence type="ECO:0000313" key="13">
    <source>
        <dbReference type="Proteomes" id="UP000812440"/>
    </source>
</evidence>
<dbReference type="EC" id="2.7.11.22" evidence="2"/>
<reference evidence="12" key="1">
    <citation type="thesis" date="2020" institute="ProQuest LLC" country="789 East Eisenhower Parkway, Ann Arbor, MI, USA">
        <title>Comparative Genomics and Chromosome Evolution.</title>
        <authorList>
            <person name="Mudd A.B."/>
        </authorList>
    </citation>
    <scope>NUCLEOTIDE SEQUENCE</scope>
    <source>
        <strain evidence="12">Female2</strain>
        <tissue evidence="12">Blood</tissue>
    </source>
</reference>
<feature type="compositionally biased region" description="Acidic residues" evidence="10">
    <location>
        <begin position="347"/>
        <end position="361"/>
    </location>
</feature>
<feature type="compositionally biased region" description="Basic and acidic residues" evidence="10">
    <location>
        <begin position="1"/>
        <end position="60"/>
    </location>
</feature>
<feature type="region of interest" description="Disordered" evidence="10">
    <location>
        <begin position="1"/>
        <end position="424"/>
    </location>
</feature>
<feature type="domain" description="Protein kinase" evidence="11">
    <location>
        <begin position="441"/>
        <end position="550"/>
    </location>
</feature>
<dbReference type="InterPro" id="IPR000719">
    <property type="entry name" value="Prot_kinase_dom"/>
</dbReference>
<evidence type="ECO:0000256" key="1">
    <source>
        <dbReference type="ARBA" id="ARBA00006485"/>
    </source>
</evidence>